<dbReference type="PRINTS" id="PR00080">
    <property type="entry name" value="SDRFAMILY"/>
</dbReference>
<dbReference type="EMBL" id="BAABRT010000002">
    <property type="protein sequence ID" value="GAA5523695.1"/>
    <property type="molecule type" value="Genomic_DNA"/>
</dbReference>
<dbReference type="PANTHER" id="PTHR42760:SF78">
    <property type="entry name" value="3-OXOACYL-[ACYL-CARRIER-PROTEIN] REDUCTASE [NADH]"/>
    <property type="match status" value="1"/>
</dbReference>
<dbReference type="InterPro" id="IPR002347">
    <property type="entry name" value="SDR_fam"/>
</dbReference>
<dbReference type="Gene3D" id="3.40.50.720">
    <property type="entry name" value="NAD(P)-binding Rossmann-like Domain"/>
    <property type="match status" value="2"/>
</dbReference>
<protein>
    <recommendedName>
        <fullName evidence="2">Ketoreductase domain-containing protein</fullName>
    </recommendedName>
</protein>
<dbReference type="NCBIfam" id="NF006110">
    <property type="entry name" value="PRK08261.1"/>
    <property type="match status" value="1"/>
</dbReference>
<name>A0ABP9WKQ3_9GAMM</name>
<feature type="domain" description="Ketoreductase" evidence="2">
    <location>
        <begin position="212"/>
        <end position="388"/>
    </location>
</feature>
<dbReference type="SUPFAM" id="SSF51735">
    <property type="entry name" value="NAD(P)-binding Rossmann-fold domains"/>
    <property type="match status" value="1"/>
</dbReference>
<dbReference type="PANTHER" id="PTHR42760">
    <property type="entry name" value="SHORT-CHAIN DEHYDROGENASES/REDUCTASES FAMILY MEMBER"/>
    <property type="match status" value="1"/>
</dbReference>
<accession>A0ABP9WKQ3</accession>
<evidence type="ECO:0000313" key="4">
    <source>
        <dbReference type="Proteomes" id="UP001408594"/>
    </source>
</evidence>
<evidence type="ECO:0000313" key="3">
    <source>
        <dbReference type="EMBL" id="GAA5523695.1"/>
    </source>
</evidence>
<evidence type="ECO:0000256" key="1">
    <source>
        <dbReference type="ARBA" id="ARBA00006484"/>
    </source>
</evidence>
<dbReference type="SMART" id="SM00822">
    <property type="entry name" value="PKS_KR"/>
    <property type="match status" value="1"/>
</dbReference>
<comment type="caution">
    <text evidence="3">The sequence shown here is derived from an EMBL/GenBank/DDBJ whole genome shotgun (WGS) entry which is preliminary data.</text>
</comment>
<evidence type="ECO:0000259" key="2">
    <source>
        <dbReference type="SMART" id="SM00822"/>
    </source>
</evidence>
<dbReference type="PROSITE" id="PS00061">
    <property type="entry name" value="ADH_SHORT"/>
    <property type="match status" value="1"/>
</dbReference>
<keyword evidence="4" id="KW-1185">Reference proteome</keyword>
<dbReference type="InterPro" id="IPR057326">
    <property type="entry name" value="KR_dom"/>
</dbReference>
<gene>
    <name evidence="3" type="ORF">Maes01_00244</name>
</gene>
<dbReference type="InterPro" id="IPR036291">
    <property type="entry name" value="NAD(P)-bd_dom_sf"/>
</dbReference>
<proteinExistence type="inferred from homology"/>
<dbReference type="PRINTS" id="PR00081">
    <property type="entry name" value="GDHRDH"/>
</dbReference>
<organism evidence="3 4">
    <name type="scientific">Microbulbifer aestuariivivens</name>
    <dbReference type="NCBI Taxonomy" id="1908308"/>
    <lineage>
        <taxon>Bacteria</taxon>
        <taxon>Pseudomonadati</taxon>
        <taxon>Pseudomonadota</taxon>
        <taxon>Gammaproteobacteria</taxon>
        <taxon>Cellvibrionales</taxon>
        <taxon>Microbulbiferaceae</taxon>
        <taxon>Microbulbifer</taxon>
    </lineage>
</organism>
<dbReference type="RefSeq" id="WP_345548071.1">
    <property type="nucleotide sequence ID" value="NZ_BAABRT010000002.1"/>
</dbReference>
<dbReference type="InterPro" id="IPR020904">
    <property type="entry name" value="Sc_DH/Rdtase_CS"/>
</dbReference>
<dbReference type="Pfam" id="PF13561">
    <property type="entry name" value="adh_short_C2"/>
    <property type="match status" value="1"/>
</dbReference>
<reference evidence="3 4" key="1">
    <citation type="submission" date="2024-02" db="EMBL/GenBank/DDBJ databases">
        <title>Microbulbifer aestuariivivens NBRC 112533.</title>
        <authorList>
            <person name="Ichikawa N."/>
            <person name="Katano-Makiyama Y."/>
            <person name="Hidaka K."/>
        </authorList>
    </citation>
    <scope>NUCLEOTIDE SEQUENCE [LARGE SCALE GENOMIC DNA]</scope>
    <source>
        <strain evidence="3 4">NBRC 112533</strain>
    </source>
</reference>
<sequence>MSDLLKELNRNTFTGWLVRALGMPNPVNLLRQDSGYSEYPFKGKTALLATSGGYLEGDVHGMLTSGGADVRNAYNLKDSERPDILVVEASGMTTVEDYPQLYEQLQPLVRRIAVNGRVLVLAPLPRQAETAVAAGVARGLEGFARSLGKELGPRGVTVNLAYVARDAADRLDMVLRFFCGPQTAYVSGQAITVTAETRAPAELPRERLLTGKVALVTGAARGIGLATAQRLRQEGAELIYLDIPTAAGELEKVCQKLGGTPLALDIAAEDAPQQLIAFIREKFGGLDILVHNAGITRDKTLGKMPVSFWRQVMQVNLASIVAIDEALLKAELLRDSGRLVYLSSISGVAGNFGQTNYATTKAALIGYVAALGSQLASRGICANAVAPGFIETAMTDAMPFFTREAGRRLNSLKQGGQPRDVAELICFLTSPGACGINGNTIRVCGQGLIGA</sequence>
<dbReference type="Proteomes" id="UP001408594">
    <property type="component" value="Unassembled WGS sequence"/>
</dbReference>
<comment type="similarity">
    <text evidence="1">Belongs to the short-chain dehydrogenases/reductases (SDR) family.</text>
</comment>